<organism evidence="4 5">
    <name type="scientific">Opisthorchis felineus</name>
    <dbReference type="NCBI Taxonomy" id="147828"/>
    <lineage>
        <taxon>Eukaryota</taxon>
        <taxon>Metazoa</taxon>
        <taxon>Spiralia</taxon>
        <taxon>Lophotrochozoa</taxon>
        <taxon>Platyhelminthes</taxon>
        <taxon>Trematoda</taxon>
        <taxon>Digenea</taxon>
        <taxon>Opisthorchiida</taxon>
        <taxon>Opisthorchiata</taxon>
        <taxon>Opisthorchiidae</taxon>
        <taxon>Opisthorchis</taxon>
    </lineage>
</organism>
<dbReference type="Pfam" id="PF01480">
    <property type="entry name" value="PWI"/>
    <property type="match status" value="1"/>
</dbReference>
<feature type="compositionally biased region" description="Basic and acidic residues" evidence="2">
    <location>
        <begin position="352"/>
        <end position="363"/>
    </location>
</feature>
<dbReference type="GO" id="GO:0005681">
    <property type="term" value="C:spliceosomal complex"/>
    <property type="evidence" value="ECO:0007669"/>
    <property type="project" value="TreeGrafter"/>
</dbReference>
<feature type="compositionally biased region" description="Low complexity" evidence="2">
    <location>
        <begin position="583"/>
        <end position="620"/>
    </location>
</feature>
<feature type="domain" description="PWI" evidence="3">
    <location>
        <begin position="28"/>
        <end position="127"/>
    </location>
</feature>
<gene>
    <name evidence="4" type="ORF">CRM22_002856</name>
</gene>
<keyword evidence="5" id="KW-1185">Reference proteome</keyword>
<evidence type="ECO:0000256" key="1">
    <source>
        <dbReference type="ARBA" id="ARBA00022664"/>
    </source>
</evidence>
<dbReference type="OrthoDB" id="163257at2759"/>
<dbReference type="PANTHER" id="PTHR23148">
    <property type="entry name" value="SERINE/ARGININE REGULATED NUCLEAR MATRIX PROTEIN"/>
    <property type="match status" value="1"/>
</dbReference>
<dbReference type="GO" id="GO:0003723">
    <property type="term" value="F:RNA binding"/>
    <property type="evidence" value="ECO:0007669"/>
    <property type="project" value="TreeGrafter"/>
</dbReference>
<proteinExistence type="predicted"/>
<feature type="compositionally biased region" description="Low complexity" evidence="2">
    <location>
        <begin position="256"/>
        <end position="266"/>
    </location>
</feature>
<evidence type="ECO:0000259" key="3">
    <source>
        <dbReference type="PROSITE" id="PS51025"/>
    </source>
</evidence>
<dbReference type="GO" id="GO:0006397">
    <property type="term" value="P:mRNA processing"/>
    <property type="evidence" value="ECO:0007669"/>
    <property type="project" value="UniProtKB-KW"/>
</dbReference>
<dbReference type="EMBL" id="SJOL01004921">
    <property type="protein sequence ID" value="TGZ71052.1"/>
    <property type="molecule type" value="Genomic_DNA"/>
</dbReference>
<feature type="compositionally biased region" description="Basic residues" evidence="2">
    <location>
        <begin position="268"/>
        <end position="280"/>
    </location>
</feature>
<dbReference type="AlphaFoldDB" id="A0A4S2M420"/>
<keyword evidence="1" id="KW-0507">mRNA processing</keyword>
<evidence type="ECO:0000256" key="2">
    <source>
        <dbReference type="SAM" id="MobiDB-lite"/>
    </source>
</evidence>
<comment type="caution">
    <text evidence="4">The sequence shown here is derived from an EMBL/GenBank/DDBJ whole genome shotgun (WGS) entry which is preliminary data.</text>
</comment>
<feature type="compositionally biased region" description="Basic residues" evidence="2">
    <location>
        <begin position="216"/>
        <end position="234"/>
    </location>
</feature>
<dbReference type="PROSITE" id="PS51025">
    <property type="entry name" value="PWI"/>
    <property type="match status" value="1"/>
</dbReference>
<feature type="compositionally biased region" description="Low complexity" evidence="2">
    <location>
        <begin position="509"/>
        <end position="533"/>
    </location>
</feature>
<dbReference type="SMART" id="SM00311">
    <property type="entry name" value="PWI"/>
    <property type="match status" value="1"/>
</dbReference>
<dbReference type="SUPFAM" id="SSF101233">
    <property type="entry name" value="PWI domain"/>
    <property type="match status" value="1"/>
</dbReference>
<feature type="region of interest" description="Disordered" evidence="2">
    <location>
        <begin position="179"/>
        <end position="380"/>
    </location>
</feature>
<sequence length="704" mass="79087">MTDAGFFKGTSAEQDARFADKKKKLMKTMKFGDNLSQKVDMTRVKLECIRPWIIKRITELLNFEDEVVCDYVFNQLEERHPDPKEIQINITGFLNSKNARVFLIELWDLLLSAMENPEGVPSLLLDAKKAEILQRQEEDKRGQQELSRQEDLRTKNAAANNNASNISVACNQLASVTQLNGSSQRISSTTSMEIEESTAMGPGVVDSSSLKAPVHSSHHQRSSSPSLRRRRKPSAKHESRSHHDESRHRHRRRSSRTPSSSSSSTHAATKHRKSQNIHRSRTAESGERVSIKRPPDSDWRKDLMAGRRRSPPEMPENSYYGYEKHKSRKRSRDRYRINERESVYDRPNLGFDDNRERRSEALVHHHSPQGEGSKPKHRLHRKENLRTDHIVDDEKRHRKARHKYWDPANSDSNRMVTGECSVGEMRLNDDNRRYKVACAKEKFPEMNDKIKEQKYPLSPHSAQKRRWSPSPEGPTLPPELSKTRMPVTFSKRRTSSPSSSPSESEESEGSGSSSGNSSSDSGSGSSSSSCSDSTSEEEEEEAVPIPEGPPLPPSHSPAREPEGPSLPPTLPAPEWTKFPKGEAASPSDSSSSASGNSCEDGCSSGVSVSGSSSDSSSSEESQQEECQRVDTSYPSDCLRTTEGPALPPNAIETWRSHSKHEQSCDFQRSHGDHKEETAEEALRRRALASLMRASVHRRRARSPS</sequence>
<feature type="compositionally biased region" description="Basic and acidic residues" evidence="2">
    <location>
        <begin position="235"/>
        <end position="247"/>
    </location>
</feature>
<feature type="compositionally biased region" description="Pro residues" evidence="2">
    <location>
        <begin position="546"/>
        <end position="555"/>
    </location>
</feature>
<dbReference type="InterPro" id="IPR002483">
    <property type="entry name" value="PWI_dom"/>
</dbReference>
<dbReference type="STRING" id="147828.A0A4S2M420"/>
<dbReference type="InterPro" id="IPR036483">
    <property type="entry name" value="PWI_dom_sf"/>
</dbReference>
<dbReference type="Proteomes" id="UP000308267">
    <property type="component" value="Unassembled WGS sequence"/>
</dbReference>
<feature type="region of interest" description="Disordered" evidence="2">
    <location>
        <begin position="449"/>
        <end position="680"/>
    </location>
</feature>
<evidence type="ECO:0000313" key="4">
    <source>
        <dbReference type="EMBL" id="TGZ71052.1"/>
    </source>
</evidence>
<feature type="compositionally biased region" description="Basic and acidic residues" evidence="2">
    <location>
        <begin position="334"/>
        <end position="344"/>
    </location>
</feature>
<reference evidence="4 5" key="1">
    <citation type="journal article" date="2019" name="BMC Genomics">
        <title>New insights from Opisthorchis felineus genome: update on genomics of the epidemiologically important liver flukes.</title>
        <authorList>
            <person name="Ershov N.I."/>
            <person name="Mordvinov V.A."/>
            <person name="Prokhortchouk E.B."/>
            <person name="Pakharukova M.Y."/>
            <person name="Gunbin K.V."/>
            <person name="Ustyantsev K."/>
            <person name="Genaev M.A."/>
            <person name="Blinov A.G."/>
            <person name="Mazur A."/>
            <person name="Boulygina E."/>
            <person name="Tsygankova S."/>
            <person name="Khrameeva E."/>
            <person name="Chekanov N."/>
            <person name="Fan G."/>
            <person name="Xiao A."/>
            <person name="Zhang H."/>
            <person name="Xu X."/>
            <person name="Yang H."/>
            <person name="Solovyev V."/>
            <person name="Lee S.M."/>
            <person name="Liu X."/>
            <person name="Afonnikov D.A."/>
            <person name="Skryabin K.G."/>
        </authorList>
    </citation>
    <scope>NUCLEOTIDE SEQUENCE [LARGE SCALE GENOMIC DNA]</scope>
    <source>
        <strain evidence="4">AK-0245</strain>
        <tissue evidence="4">Whole organism</tissue>
    </source>
</reference>
<dbReference type="PANTHER" id="PTHR23148:SF0">
    <property type="entry name" value="SERINE_ARGININE REPETITIVE MATRIX PROTEIN 1"/>
    <property type="match status" value="1"/>
</dbReference>
<accession>A0A4S2M420</accession>
<dbReference type="InterPro" id="IPR052225">
    <property type="entry name" value="Ser/Arg_repetitive_matrix"/>
</dbReference>
<feature type="compositionally biased region" description="Basic and acidic residues" evidence="2">
    <location>
        <begin position="659"/>
        <end position="680"/>
    </location>
</feature>
<name>A0A4S2M420_OPIFE</name>
<feature type="compositionally biased region" description="Basic and acidic residues" evidence="2">
    <location>
        <begin position="281"/>
        <end position="305"/>
    </location>
</feature>
<protein>
    <recommendedName>
        <fullName evidence="3">PWI domain-containing protein</fullName>
    </recommendedName>
</protein>
<dbReference type="Gene3D" id="1.20.1390.10">
    <property type="entry name" value="PWI domain"/>
    <property type="match status" value="1"/>
</dbReference>
<dbReference type="GO" id="GO:0048024">
    <property type="term" value="P:regulation of mRNA splicing, via spliceosome"/>
    <property type="evidence" value="ECO:0007669"/>
    <property type="project" value="TreeGrafter"/>
</dbReference>
<evidence type="ECO:0000313" key="5">
    <source>
        <dbReference type="Proteomes" id="UP000308267"/>
    </source>
</evidence>